<protein>
    <recommendedName>
        <fullName evidence="3">Ankyrin repeat domain-containing protein</fullName>
    </recommendedName>
</protein>
<proteinExistence type="predicted"/>
<name>A0ABW5RGU4_9MICO</name>
<keyword evidence="2" id="KW-1185">Reference proteome</keyword>
<organism evidence="1 2">
    <name type="scientific">Gulosibacter bifidus</name>
    <dbReference type="NCBI Taxonomy" id="272239"/>
    <lineage>
        <taxon>Bacteria</taxon>
        <taxon>Bacillati</taxon>
        <taxon>Actinomycetota</taxon>
        <taxon>Actinomycetes</taxon>
        <taxon>Micrococcales</taxon>
        <taxon>Microbacteriaceae</taxon>
        <taxon>Gulosibacter</taxon>
    </lineage>
</organism>
<feature type="non-terminal residue" evidence="1">
    <location>
        <position position="125"/>
    </location>
</feature>
<sequence length="125" mass="14232">MQEQSKKIPPPFYAVRHGTLKEYLESCAAYPNTDPKKYFINAFTNDTPANRVAIANWMLDNGVPASYVERDPRSRYNALHLLFVQREHDYELEAPLLRRLLAEGADINGYAPRIGTPLLGLIDNL</sequence>
<dbReference type="Gene3D" id="1.25.40.20">
    <property type="entry name" value="Ankyrin repeat-containing domain"/>
    <property type="match status" value="1"/>
</dbReference>
<gene>
    <name evidence="1" type="ORF">ACFSUQ_03110</name>
</gene>
<reference evidence="2" key="1">
    <citation type="journal article" date="2019" name="Int. J. Syst. Evol. Microbiol.">
        <title>The Global Catalogue of Microorganisms (GCM) 10K type strain sequencing project: providing services to taxonomists for standard genome sequencing and annotation.</title>
        <authorList>
            <consortium name="The Broad Institute Genomics Platform"/>
            <consortium name="The Broad Institute Genome Sequencing Center for Infectious Disease"/>
            <person name="Wu L."/>
            <person name="Ma J."/>
        </authorList>
    </citation>
    <scope>NUCLEOTIDE SEQUENCE [LARGE SCALE GENOMIC DNA]</scope>
    <source>
        <strain evidence="2">TISTR 1511</strain>
    </source>
</reference>
<evidence type="ECO:0008006" key="3">
    <source>
        <dbReference type="Google" id="ProtNLM"/>
    </source>
</evidence>
<accession>A0ABW5RGU4</accession>
<dbReference type="Proteomes" id="UP001597453">
    <property type="component" value="Unassembled WGS sequence"/>
</dbReference>
<comment type="caution">
    <text evidence="1">The sequence shown here is derived from an EMBL/GenBank/DDBJ whole genome shotgun (WGS) entry which is preliminary data.</text>
</comment>
<evidence type="ECO:0000313" key="1">
    <source>
        <dbReference type="EMBL" id="MFD2674290.1"/>
    </source>
</evidence>
<evidence type="ECO:0000313" key="2">
    <source>
        <dbReference type="Proteomes" id="UP001597453"/>
    </source>
</evidence>
<dbReference type="InterPro" id="IPR036770">
    <property type="entry name" value="Ankyrin_rpt-contain_sf"/>
</dbReference>
<dbReference type="RefSeq" id="WP_390279866.1">
    <property type="nucleotide sequence ID" value="NZ_JBHUNF010000001.1"/>
</dbReference>
<dbReference type="EMBL" id="JBHUNF010000001">
    <property type="protein sequence ID" value="MFD2674290.1"/>
    <property type="molecule type" value="Genomic_DNA"/>
</dbReference>